<dbReference type="GO" id="GO:0003824">
    <property type="term" value="F:catalytic activity"/>
    <property type="evidence" value="ECO:0007669"/>
    <property type="project" value="InterPro"/>
</dbReference>
<evidence type="ECO:0000256" key="2">
    <source>
        <dbReference type="SAM" id="SignalP"/>
    </source>
</evidence>
<evidence type="ECO:0000313" key="5">
    <source>
        <dbReference type="Proteomes" id="UP000294558"/>
    </source>
</evidence>
<accession>A0A4R7I1A9</accession>
<feature type="domain" description="LTD" evidence="3">
    <location>
        <begin position="26"/>
        <end position="149"/>
    </location>
</feature>
<dbReference type="EMBL" id="SOAU01000001">
    <property type="protein sequence ID" value="TDT16884.1"/>
    <property type="molecule type" value="Genomic_DNA"/>
</dbReference>
<feature type="signal peptide" evidence="2">
    <location>
        <begin position="1"/>
        <end position="30"/>
    </location>
</feature>
<evidence type="ECO:0000259" key="3">
    <source>
        <dbReference type="PROSITE" id="PS51841"/>
    </source>
</evidence>
<dbReference type="Pfam" id="PF03372">
    <property type="entry name" value="Exo_endo_phos"/>
    <property type="match status" value="1"/>
</dbReference>
<dbReference type="InterPro" id="IPR001322">
    <property type="entry name" value="Lamin_tail_dom"/>
</dbReference>
<gene>
    <name evidence="4" type="ORF">BDK89_2485</name>
</gene>
<dbReference type="PANTHER" id="PTHR42834">
    <property type="entry name" value="ENDONUCLEASE/EXONUCLEASE/PHOSPHATASE FAMILY PROTEIN (AFU_ORTHOLOGUE AFUA_3G09210)"/>
    <property type="match status" value="1"/>
</dbReference>
<dbReference type="InterPro" id="IPR005135">
    <property type="entry name" value="Endo/exonuclease/phosphatase"/>
</dbReference>
<dbReference type="PROSITE" id="PS51841">
    <property type="entry name" value="LTD"/>
    <property type="match status" value="1"/>
</dbReference>
<dbReference type="SUPFAM" id="SSF56219">
    <property type="entry name" value="DNase I-like"/>
    <property type="match status" value="1"/>
</dbReference>
<feature type="compositionally biased region" description="Acidic residues" evidence="1">
    <location>
        <begin position="197"/>
        <end position="209"/>
    </location>
</feature>
<proteinExistence type="predicted"/>
<dbReference type="InterPro" id="IPR047971">
    <property type="entry name" value="ExeM-like"/>
</dbReference>
<keyword evidence="5" id="KW-1185">Reference proteome</keyword>
<dbReference type="RefSeq" id="WP_133869214.1">
    <property type="nucleotide sequence ID" value="NZ_SOAU01000001.1"/>
</dbReference>
<dbReference type="Pfam" id="PF00932">
    <property type="entry name" value="LTD"/>
    <property type="match status" value="1"/>
</dbReference>
<dbReference type="PANTHER" id="PTHR42834:SF1">
    <property type="entry name" value="ENDONUCLEASE_EXONUCLEASE_PHOSPHATASE FAMILY PROTEIN (AFU_ORTHOLOGUE AFUA_3G09210)"/>
    <property type="match status" value="1"/>
</dbReference>
<name>A0A4R7I1A9_9ACTN</name>
<comment type="caution">
    <text evidence="4">The sequence shown here is derived from an EMBL/GenBank/DDBJ whole genome shotgun (WGS) entry which is preliminary data.</text>
</comment>
<dbReference type="NCBIfam" id="NF033681">
    <property type="entry name" value="ExeM_NucH_DNase"/>
    <property type="match status" value="1"/>
</dbReference>
<reference evidence="4 5" key="1">
    <citation type="submission" date="2019-03" db="EMBL/GenBank/DDBJ databases">
        <title>Sequencing the genomes of 1000 actinobacteria strains.</title>
        <authorList>
            <person name="Klenk H.-P."/>
        </authorList>
    </citation>
    <scope>NUCLEOTIDE SEQUENCE [LARGE SCALE GENOMIC DNA]</scope>
    <source>
        <strain evidence="4 5">DSM 18936</strain>
    </source>
</reference>
<feature type="chain" id="PRO_5020635077" description="LTD domain-containing protein" evidence="2">
    <location>
        <begin position="31"/>
        <end position="808"/>
    </location>
</feature>
<organism evidence="4 5">
    <name type="scientific">Ilumatobacter fluminis</name>
    <dbReference type="NCBI Taxonomy" id="467091"/>
    <lineage>
        <taxon>Bacteria</taxon>
        <taxon>Bacillati</taxon>
        <taxon>Actinomycetota</taxon>
        <taxon>Acidimicrobiia</taxon>
        <taxon>Acidimicrobiales</taxon>
        <taxon>Ilumatobacteraceae</taxon>
        <taxon>Ilumatobacter</taxon>
    </lineage>
</organism>
<feature type="region of interest" description="Disordered" evidence="1">
    <location>
        <begin position="187"/>
        <end position="215"/>
    </location>
</feature>
<keyword evidence="2" id="KW-0732">Signal</keyword>
<dbReference type="Proteomes" id="UP000294558">
    <property type="component" value="Unassembled WGS sequence"/>
</dbReference>
<evidence type="ECO:0000256" key="1">
    <source>
        <dbReference type="SAM" id="MobiDB-lite"/>
    </source>
</evidence>
<dbReference type="CDD" id="cd04486">
    <property type="entry name" value="YhcR_OBF_like"/>
    <property type="match status" value="1"/>
</dbReference>
<dbReference type="AlphaFoldDB" id="A0A4R7I1A9"/>
<sequence length="808" mass="86200">MFHKHKRRLAVASLLAISGTIVATAGPTQAADPATDGLVISEYVEGSSFNKAIEIYNGTGAPVSLSGYQFRLYSNGRSLGEGPSSTYDFPSVDLADGDVFVVANPSFDDGLVLGGGIDDESSAINFNGDDAITIVDGAGTVVDSFGQVGEQANYGANVTLRRTDFARDTDPADAFDASAQYEAFGSNDVSDLGLPEIDGDPDPDPDPDPVCDTPDADLTLISEIQGSGADPEARYDSPLDGQTHTIRAVVTLADSDLNGYFVQEEPADSDGDPTSSEGLFVFQSSGTLPVEGDTVELTDQVTAYFGLTQFSFPETVVCDVDPVTIDPTPLTLPLDRTGREALESMLVTTTQDLQVTGLFSAYAYGELGLALDGPLTQATSAFATDDPAAAALEAENRTKELLVNDRNEQFDDFTPYPWELFDDGLSAGDTMPAGRLVGALNYSFSEYKVEPLDNEVGDPNARIFFPETDDTVPVPSAPSLSNGNDIASFNVLNYFNTFGDSEVLRGARNQAQFDQQTAKLVDAINSLDATIVGLIEIENDYEDFYDGDPSTEPSIVTLVDSLNAAAGYDKWSYVQPGEDILTSEGLGGGGLGTDAIANGIIYQGARTKTVLPATTFDIDALLGGDAENSRWPIAQAFDLDGNRVTVVVNHFKSKGSTCDDTSGPGFGLGDDDGSTLAGNCDLTRQYAAERLVEWVETKGNPVFANRKTFLIGDFNSYEEEAPIEILVDAGYVDLVQSQGDDAFTYKFDGRYGRLDYVFASSKIAKKVTDTEVWQINSIAPTGFLYYNDPIDDSAHASSDHDPVVVSLR</sequence>
<dbReference type="InterPro" id="IPR036691">
    <property type="entry name" value="Endo/exonu/phosph_ase_sf"/>
</dbReference>
<dbReference type="OrthoDB" id="1016457at2"/>
<evidence type="ECO:0000313" key="4">
    <source>
        <dbReference type="EMBL" id="TDT16884.1"/>
    </source>
</evidence>
<protein>
    <recommendedName>
        <fullName evidence="3">LTD domain-containing protein</fullName>
    </recommendedName>
</protein>
<dbReference type="Gene3D" id="3.60.10.10">
    <property type="entry name" value="Endonuclease/exonuclease/phosphatase"/>
    <property type="match status" value="1"/>
</dbReference>